<evidence type="ECO:0000256" key="1">
    <source>
        <dbReference type="ARBA" id="ARBA00004749"/>
    </source>
</evidence>
<dbReference type="Pfam" id="PF03109">
    <property type="entry name" value="ABC1"/>
    <property type="match status" value="1"/>
</dbReference>
<comment type="caution">
    <text evidence="8">The sequence shown here is derived from an EMBL/GenBank/DDBJ whole genome shotgun (WGS) entry which is preliminary data.</text>
</comment>
<reference evidence="8" key="1">
    <citation type="journal article" date="2023" name="G3 (Bethesda)">
        <title>Whole genome assembly and annotation of the endangered Caribbean coral Acropora cervicornis.</title>
        <authorList>
            <person name="Selwyn J.D."/>
            <person name="Vollmer S.V."/>
        </authorList>
    </citation>
    <scope>NUCLEOTIDE SEQUENCE</scope>
    <source>
        <strain evidence="8">K2</strain>
    </source>
</reference>
<keyword evidence="3" id="KW-0808">Transferase</keyword>
<proteinExistence type="inferred from homology"/>
<accession>A0AAD9QW52</accession>
<dbReference type="InterPro" id="IPR034646">
    <property type="entry name" value="ADCK3_dom"/>
</dbReference>
<evidence type="ECO:0000256" key="6">
    <source>
        <dbReference type="SAM" id="MobiDB-lite"/>
    </source>
</evidence>
<comment type="similarity">
    <text evidence="2">Belongs to the protein kinase superfamily. ADCK protein kinase family.</text>
</comment>
<dbReference type="GO" id="GO:0005524">
    <property type="term" value="F:ATP binding"/>
    <property type="evidence" value="ECO:0007669"/>
    <property type="project" value="UniProtKB-KW"/>
</dbReference>
<evidence type="ECO:0000256" key="3">
    <source>
        <dbReference type="ARBA" id="ARBA00022679"/>
    </source>
</evidence>
<feature type="compositionally biased region" description="Polar residues" evidence="6">
    <location>
        <begin position="140"/>
        <end position="150"/>
    </location>
</feature>
<feature type="domain" description="ABC1 atypical kinase-like" evidence="7">
    <location>
        <begin position="245"/>
        <end position="411"/>
    </location>
</feature>
<dbReference type="InterPro" id="IPR051409">
    <property type="entry name" value="Atypical_kinase_ADCK"/>
</dbReference>
<keyword evidence="4" id="KW-0547">Nucleotide-binding</keyword>
<dbReference type="InterPro" id="IPR004147">
    <property type="entry name" value="ABC1_dom"/>
</dbReference>
<evidence type="ECO:0000259" key="7">
    <source>
        <dbReference type="Pfam" id="PF03109"/>
    </source>
</evidence>
<dbReference type="AlphaFoldDB" id="A0AAD9QW52"/>
<dbReference type="EMBL" id="JARQWQ010000011">
    <property type="protein sequence ID" value="KAK2568633.1"/>
    <property type="molecule type" value="Genomic_DNA"/>
</dbReference>
<evidence type="ECO:0000313" key="8">
    <source>
        <dbReference type="EMBL" id="KAK2568633.1"/>
    </source>
</evidence>
<dbReference type="Proteomes" id="UP001249851">
    <property type="component" value="Unassembled WGS sequence"/>
</dbReference>
<dbReference type="InterPro" id="IPR011009">
    <property type="entry name" value="Kinase-like_dom_sf"/>
</dbReference>
<protein>
    <submittedName>
        <fullName evidence="8">Atypical kinase COQ8A</fullName>
    </submittedName>
</protein>
<feature type="region of interest" description="Disordered" evidence="6">
    <location>
        <begin position="103"/>
        <end position="150"/>
    </location>
</feature>
<evidence type="ECO:0000256" key="2">
    <source>
        <dbReference type="ARBA" id="ARBA00009670"/>
    </source>
</evidence>
<keyword evidence="9" id="KW-1185">Reference proteome</keyword>
<evidence type="ECO:0000313" key="9">
    <source>
        <dbReference type="Proteomes" id="UP001249851"/>
    </source>
</evidence>
<feature type="compositionally biased region" description="Low complexity" evidence="6">
    <location>
        <begin position="104"/>
        <end position="118"/>
    </location>
</feature>
<dbReference type="PANTHER" id="PTHR43851:SF3">
    <property type="entry name" value="COENZYME Q8"/>
    <property type="match status" value="1"/>
</dbReference>
<evidence type="ECO:0000256" key="4">
    <source>
        <dbReference type="ARBA" id="ARBA00022741"/>
    </source>
</evidence>
<keyword evidence="8" id="KW-0418">Kinase</keyword>
<reference evidence="8" key="2">
    <citation type="journal article" date="2023" name="Science">
        <title>Genomic signatures of disease resistance in endangered staghorn corals.</title>
        <authorList>
            <person name="Vollmer S.V."/>
            <person name="Selwyn J.D."/>
            <person name="Despard B.A."/>
            <person name="Roesel C.L."/>
        </authorList>
    </citation>
    <scope>NUCLEOTIDE SEQUENCE</scope>
    <source>
        <strain evidence="8">K2</strain>
    </source>
</reference>
<dbReference type="CDD" id="cd13970">
    <property type="entry name" value="ABC1_ADCK3"/>
    <property type="match status" value="1"/>
</dbReference>
<dbReference type="GO" id="GO:0016301">
    <property type="term" value="F:kinase activity"/>
    <property type="evidence" value="ECO:0007669"/>
    <property type="project" value="UniProtKB-KW"/>
</dbReference>
<comment type="pathway">
    <text evidence="1">Cofactor biosynthesis; ubiquinone biosynthesis.</text>
</comment>
<dbReference type="PANTHER" id="PTHR43851">
    <property type="match status" value="1"/>
</dbReference>
<name>A0AAD9QW52_ACRCE</name>
<organism evidence="8 9">
    <name type="scientific">Acropora cervicornis</name>
    <name type="common">Staghorn coral</name>
    <dbReference type="NCBI Taxonomy" id="6130"/>
    <lineage>
        <taxon>Eukaryota</taxon>
        <taxon>Metazoa</taxon>
        <taxon>Cnidaria</taxon>
        <taxon>Anthozoa</taxon>
        <taxon>Hexacorallia</taxon>
        <taxon>Scleractinia</taxon>
        <taxon>Astrocoeniina</taxon>
        <taxon>Acroporidae</taxon>
        <taxon>Acropora</taxon>
    </lineage>
</organism>
<dbReference type="SUPFAM" id="SSF56112">
    <property type="entry name" value="Protein kinase-like (PK-like)"/>
    <property type="match status" value="1"/>
</dbReference>
<keyword evidence="5" id="KW-0067">ATP-binding</keyword>
<sequence>MVKERNLLAWKKLACPSYLAIAVRCTNTDSCSFLSRTFSGLNGSPTEPCFRNPKSKTFRSHPEKPIYRSRILRSSETLTHVHNKNYCSTRLLFTTPSSHAVIPTTSEGTATAETTSATRADLKKKTVRKPAPISRRPSRQKLSGQSKETAVPSSRVGRLINYSGLVAGLGLGALAEVTKRQLGLNKTGSSLVDVTGNPFLSQANAERIVSTLCKMRGAALKLGQMLSIQDNAFISPELQKIFERVRDSADFMPQWQLEKVLVKEFGAKWRDLLLEFDMKPFAAASIGQVHRGVLKDGRPVAIKIQYPGVGDSIDSDINNLMTVLRVSNALPEGLYAENAIDVARREMAWEVDYVREAKNAMHFRELLKDMPEYYIPEVIDDLSSKNILTTELIDGTSLDRIENPDQETINKVLSSPSSCAKKVFLCFQDRRRDFHNIVITMDFNLRLFCYCKLTITLGSS</sequence>
<dbReference type="GO" id="GO:0006744">
    <property type="term" value="P:ubiquinone biosynthetic process"/>
    <property type="evidence" value="ECO:0007669"/>
    <property type="project" value="TreeGrafter"/>
</dbReference>
<gene>
    <name evidence="8" type="ORF">P5673_006580</name>
</gene>
<evidence type="ECO:0000256" key="5">
    <source>
        <dbReference type="ARBA" id="ARBA00022840"/>
    </source>
</evidence>